<organism evidence="1 2">
    <name type="scientific">Canavalia gladiata</name>
    <name type="common">Sword bean</name>
    <name type="synonym">Dolichos gladiatus</name>
    <dbReference type="NCBI Taxonomy" id="3824"/>
    <lineage>
        <taxon>Eukaryota</taxon>
        <taxon>Viridiplantae</taxon>
        <taxon>Streptophyta</taxon>
        <taxon>Embryophyta</taxon>
        <taxon>Tracheophyta</taxon>
        <taxon>Spermatophyta</taxon>
        <taxon>Magnoliopsida</taxon>
        <taxon>eudicotyledons</taxon>
        <taxon>Gunneridae</taxon>
        <taxon>Pentapetalae</taxon>
        <taxon>rosids</taxon>
        <taxon>fabids</taxon>
        <taxon>Fabales</taxon>
        <taxon>Fabaceae</taxon>
        <taxon>Papilionoideae</taxon>
        <taxon>50 kb inversion clade</taxon>
        <taxon>NPAAA clade</taxon>
        <taxon>indigoferoid/millettioid clade</taxon>
        <taxon>Phaseoleae</taxon>
        <taxon>Canavalia</taxon>
    </lineage>
</organism>
<dbReference type="PROSITE" id="PS51257">
    <property type="entry name" value="PROKAR_LIPOPROTEIN"/>
    <property type="match status" value="1"/>
</dbReference>
<dbReference type="EMBL" id="JAYMYQ010000004">
    <property type="protein sequence ID" value="KAK7338052.1"/>
    <property type="molecule type" value="Genomic_DNA"/>
</dbReference>
<comment type="caution">
    <text evidence="1">The sequence shown here is derived from an EMBL/GenBank/DDBJ whole genome shotgun (WGS) entry which is preliminary data.</text>
</comment>
<name>A0AAN9LL74_CANGL</name>
<reference evidence="1 2" key="1">
    <citation type="submission" date="2024-01" db="EMBL/GenBank/DDBJ databases">
        <title>The genomes of 5 underutilized Papilionoideae crops provide insights into root nodulation and disease resistanc.</title>
        <authorList>
            <person name="Jiang F."/>
        </authorList>
    </citation>
    <scope>NUCLEOTIDE SEQUENCE [LARGE SCALE GENOMIC DNA]</scope>
    <source>
        <strain evidence="1">LVBAO_FW01</strain>
        <tissue evidence="1">Leaves</tissue>
    </source>
</reference>
<keyword evidence="2" id="KW-1185">Reference proteome</keyword>
<accession>A0AAN9LL74</accession>
<proteinExistence type="predicted"/>
<evidence type="ECO:0000313" key="1">
    <source>
        <dbReference type="EMBL" id="KAK7338052.1"/>
    </source>
</evidence>
<dbReference type="Proteomes" id="UP001367508">
    <property type="component" value="Unassembled WGS sequence"/>
</dbReference>
<protein>
    <submittedName>
        <fullName evidence="1">Uncharacterized protein</fullName>
    </submittedName>
</protein>
<sequence length="141" mass="15503">MKTKIFVGWYFAGGCSRQENFSHSPAREDDVDLFGPVMGLLAIQDSYLMIFKESMPKVPRQVSRLKPPVCFLKSRAHGSLSQGHPFVGFGGIIRNENDSWITGFGGCIRTTAILRTDIFAIKQEADSCVDILAMKGALGSD</sequence>
<dbReference type="AlphaFoldDB" id="A0AAN9LL74"/>
<gene>
    <name evidence="1" type="ORF">VNO77_18649</name>
</gene>
<evidence type="ECO:0000313" key="2">
    <source>
        <dbReference type="Proteomes" id="UP001367508"/>
    </source>
</evidence>